<reference evidence="8 9" key="1">
    <citation type="submission" date="2020-08" db="EMBL/GenBank/DDBJ databases">
        <title>Genomic Encyclopedia of Type Strains, Phase IV (KMG-IV): sequencing the most valuable type-strain genomes for metagenomic binning, comparative biology and taxonomic classification.</title>
        <authorList>
            <person name="Goeker M."/>
        </authorList>
    </citation>
    <scope>NUCLEOTIDE SEQUENCE [LARGE SCALE GENOMIC DNA]</scope>
    <source>
        <strain evidence="8 9">DSM 105137</strain>
    </source>
</reference>
<dbReference type="AlphaFoldDB" id="A0A840E7E4"/>
<evidence type="ECO:0000259" key="7">
    <source>
        <dbReference type="Pfam" id="PF14322"/>
    </source>
</evidence>
<comment type="caution">
    <text evidence="8">The sequence shown here is derived from an EMBL/GenBank/DDBJ whole genome shotgun (WGS) entry which is preliminary data.</text>
</comment>
<dbReference type="CDD" id="cd08977">
    <property type="entry name" value="SusD"/>
    <property type="match status" value="1"/>
</dbReference>
<gene>
    <name evidence="8" type="ORF">GGR28_002170</name>
</gene>
<dbReference type="EMBL" id="JACIFF010000005">
    <property type="protein sequence ID" value="MBB4079545.1"/>
    <property type="molecule type" value="Genomic_DNA"/>
</dbReference>
<organism evidence="8 9">
    <name type="scientific">Neolewinella aquimaris</name>
    <dbReference type="NCBI Taxonomy" id="1835722"/>
    <lineage>
        <taxon>Bacteria</taxon>
        <taxon>Pseudomonadati</taxon>
        <taxon>Bacteroidota</taxon>
        <taxon>Saprospiria</taxon>
        <taxon>Saprospirales</taxon>
        <taxon>Lewinellaceae</taxon>
        <taxon>Neolewinella</taxon>
    </lineage>
</organism>
<evidence type="ECO:0000256" key="2">
    <source>
        <dbReference type="ARBA" id="ARBA00006275"/>
    </source>
</evidence>
<dbReference type="InterPro" id="IPR012944">
    <property type="entry name" value="SusD_RagB_dom"/>
</dbReference>
<comment type="similarity">
    <text evidence="2">Belongs to the SusD family.</text>
</comment>
<keyword evidence="3" id="KW-0732">Signal</keyword>
<accession>A0A840E7E4</accession>
<keyword evidence="5" id="KW-0998">Cell outer membrane</keyword>
<dbReference type="PROSITE" id="PS51257">
    <property type="entry name" value="PROKAR_LIPOPROTEIN"/>
    <property type="match status" value="1"/>
</dbReference>
<evidence type="ECO:0000259" key="6">
    <source>
        <dbReference type="Pfam" id="PF07980"/>
    </source>
</evidence>
<dbReference type="InterPro" id="IPR033985">
    <property type="entry name" value="SusD-like_N"/>
</dbReference>
<name>A0A840E7E4_9BACT</name>
<keyword evidence="9" id="KW-1185">Reference proteome</keyword>
<dbReference type="Pfam" id="PF07980">
    <property type="entry name" value="SusD_RagB"/>
    <property type="match status" value="1"/>
</dbReference>
<dbReference type="RefSeq" id="WP_183495789.1">
    <property type="nucleotide sequence ID" value="NZ_JACIFF010000005.1"/>
</dbReference>
<dbReference type="InterPro" id="IPR011990">
    <property type="entry name" value="TPR-like_helical_dom_sf"/>
</dbReference>
<evidence type="ECO:0000313" key="9">
    <source>
        <dbReference type="Proteomes" id="UP000576209"/>
    </source>
</evidence>
<feature type="domain" description="RagB/SusD" evidence="6">
    <location>
        <begin position="280"/>
        <end position="485"/>
    </location>
</feature>
<keyword evidence="4" id="KW-0472">Membrane</keyword>
<evidence type="ECO:0000256" key="1">
    <source>
        <dbReference type="ARBA" id="ARBA00004442"/>
    </source>
</evidence>
<evidence type="ECO:0008006" key="10">
    <source>
        <dbReference type="Google" id="ProtNLM"/>
    </source>
</evidence>
<evidence type="ECO:0000256" key="4">
    <source>
        <dbReference type="ARBA" id="ARBA00023136"/>
    </source>
</evidence>
<dbReference type="Gene3D" id="1.25.40.390">
    <property type="match status" value="1"/>
</dbReference>
<dbReference type="Pfam" id="PF14322">
    <property type="entry name" value="SusD-like_3"/>
    <property type="match status" value="1"/>
</dbReference>
<dbReference type="SUPFAM" id="SSF48452">
    <property type="entry name" value="TPR-like"/>
    <property type="match status" value="1"/>
</dbReference>
<feature type="domain" description="SusD-like N-terminal" evidence="7">
    <location>
        <begin position="73"/>
        <end position="221"/>
    </location>
</feature>
<protein>
    <recommendedName>
        <fullName evidence="10">RagB/SusD family nutrient uptake outer membrane protein</fullName>
    </recommendedName>
</protein>
<dbReference type="Proteomes" id="UP000576209">
    <property type="component" value="Unassembled WGS sequence"/>
</dbReference>
<evidence type="ECO:0000256" key="5">
    <source>
        <dbReference type="ARBA" id="ARBA00023237"/>
    </source>
</evidence>
<proteinExistence type="inferred from homology"/>
<dbReference type="GO" id="GO:0009279">
    <property type="term" value="C:cell outer membrane"/>
    <property type="evidence" value="ECO:0007669"/>
    <property type="project" value="UniProtKB-SubCell"/>
</dbReference>
<comment type="subcellular location">
    <subcellularLocation>
        <location evidence="1">Cell outer membrane</location>
    </subcellularLocation>
</comment>
<evidence type="ECO:0000256" key="3">
    <source>
        <dbReference type="ARBA" id="ARBA00022729"/>
    </source>
</evidence>
<evidence type="ECO:0000313" key="8">
    <source>
        <dbReference type="EMBL" id="MBB4079545.1"/>
    </source>
</evidence>
<sequence>MKSIIYIALAAVVLVAASCNEVLDRTPQGEYTLNNFFKTEEQAVQSVNAVYNQLRQWQTHVFAFIGMTDIVSDDADKGSFTADGFFLQEVDDFTFTATNTAPSTVWGGYYTGVFRSNLAVSRIPEVPTMDETLRARLIGEAKFLRAYYYFNLVRWFGDVPLILDPFPTDFEISRSPRDEVYAQIEADLRAAADVLPATYSGADVGRATSGAAKAMLAKVALTRKNYQMAADLSLEVINSGRYSLLPSYAQVFTLEGENSSESIFEVQAAAFEIGGGGSQYNEVQGVRGVPNLGWGFNKPSDNLVQAFESGDPRRDATILYVGEVLPDGSAIVVGDDNIVGERFNQKAFVPKHPGGNGNGPGNVRVFRYADLLLIAAEALNEIGQPEQALVYLNQVRERARGGNDNVLPDVTTTDKNALRTAILKERRVELALEQHRWFDLVRTDRAAEVMQPLRPNFTPGKNELFPIPQTEIDLSQGALTQNPNY</sequence>